<dbReference type="PANTHER" id="PTHR21534">
    <property type="entry name" value="KATANIN-INTERACTING PROTEIN"/>
    <property type="match status" value="1"/>
</dbReference>
<dbReference type="EMBL" id="VJMJ01000008">
    <property type="protein sequence ID" value="KAF0744828.1"/>
    <property type="molecule type" value="Genomic_DNA"/>
</dbReference>
<reference evidence="4 5" key="1">
    <citation type="submission" date="2019-07" db="EMBL/GenBank/DDBJ databases">
        <title>Genomics analysis of Aphanomyces spp. identifies a new class of oomycete effector associated with host adaptation.</title>
        <authorList>
            <person name="Gaulin E."/>
        </authorList>
    </citation>
    <scope>NUCLEOTIDE SEQUENCE [LARGE SCALE GENOMIC DNA]</scope>
    <source>
        <strain evidence="4 5">ATCC 201684</strain>
    </source>
</reference>
<dbReference type="InterPro" id="IPR026704">
    <property type="entry name" value="KATNIP"/>
</dbReference>
<feature type="region of interest" description="Disordered" evidence="2">
    <location>
        <begin position="1"/>
        <end position="33"/>
    </location>
</feature>
<feature type="compositionally biased region" description="Polar residues" evidence="2">
    <location>
        <begin position="640"/>
        <end position="650"/>
    </location>
</feature>
<feature type="compositionally biased region" description="Polar residues" evidence="2">
    <location>
        <begin position="753"/>
        <end position="766"/>
    </location>
</feature>
<feature type="domain" description="KATNIP" evidence="3">
    <location>
        <begin position="1054"/>
        <end position="1374"/>
    </location>
</feature>
<feature type="coiled-coil region" evidence="1">
    <location>
        <begin position="306"/>
        <end position="355"/>
    </location>
</feature>
<evidence type="ECO:0000313" key="4">
    <source>
        <dbReference type="EMBL" id="KAF0744828.1"/>
    </source>
</evidence>
<feature type="compositionally biased region" description="Polar residues" evidence="2">
    <location>
        <begin position="215"/>
        <end position="224"/>
    </location>
</feature>
<evidence type="ECO:0000256" key="2">
    <source>
        <dbReference type="SAM" id="MobiDB-lite"/>
    </source>
</evidence>
<feature type="domain" description="KATNIP" evidence="3">
    <location>
        <begin position="460"/>
        <end position="604"/>
    </location>
</feature>
<dbReference type="CDD" id="cd22265">
    <property type="entry name" value="UDM1_RNF168"/>
    <property type="match status" value="1"/>
</dbReference>
<feature type="region of interest" description="Disordered" evidence="2">
    <location>
        <begin position="751"/>
        <end position="772"/>
    </location>
</feature>
<feature type="region of interest" description="Disordered" evidence="2">
    <location>
        <begin position="985"/>
        <end position="1012"/>
    </location>
</feature>
<dbReference type="InterPro" id="IPR027859">
    <property type="entry name" value="KATNIP_dom"/>
</dbReference>
<comment type="caution">
    <text evidence="4">The sequence shown here is derived from an EMBL/GenBank/DDBJ whole genome shotgun (WGS) entry which is preliminary data.</text>
</comment>
<evidence type="ECO:0000313" key="5">
    <source>
        <dbReference type="Proteomes" id="UP000481153"/>
    </source>
</evidence>
<keyword evidence="1" id="KW-0175">Coiled coil</keyword>
<gene>
    <name evidence="4" type="ORF">Ae201684_000734</name>
</gene>
<feature type="compositionally biased region" description="Basic and acidic residues" evidence="2">
    <location>
        <begin position="51"/>
        <end position="69"/>
    </location>
</feature>
<feature type="domain" description="KATNIP" evidence="3">
    <location>
        <begin position="772"/>
        <end position="935"/>
    </location>
</feature>
<dbReference type="PANTHER" id="PTHR21534:SF0">
    <property type="entry name" value="KATANIN-INTERACTING PROTEIN"/>
    <property type="match status" value="1"/>
</dbReference>
<feature type="region of interest" description="Disordered" evidence="2">
    <location>
        <begin position="51"/>
        <end position="184"/>
    </location>
</feature>
<dbReference type="Proteomes" id="UP000481153">
    <property type="component" value="Unassembled WGS sequence"/>
</dbReference>
<feature type="region of interest" description="Disordered" evidence="2">
    <location>
        <begin position="365"/>
        <end position="399"/>
    </location>
</feature>
<dbReference type="VEuPathDB" id="FungiDB:AeMF1_011720"/>
<sequence>MSDAHRKERKWSKPLTTIPAAEPKSTPLSAPAVEKQMEYIRALEEKNRLLKKMEETSKSDREVQNRVKEVGFTTNFNGENAHRKQKHARQTDKARAKSAGPTKLHSSSARIPAKHEESKRTVQSTGALPLHTARTDSESKAPPARQKWSKPQGIAEQRDGRIVFSQVASAPSTGDSDKEDGDSYLDESFEEFDEAASSPKSSNSPKIIHAVKPASDQQPSTFVPSETHGDKSSSNGQIPVNIQSLLHGMTKEKQNELMGFLQTFTESNKQPSDVNSLRQSIGDASLWNQLTVPIAQLTKIHQLDWEEEVQRKLRFEREESERLIAQAEARRVEMLKKFEAEEKELETLMLQRRQETLKKLQEMTLSTSLTPPTASPSTSMPTVQSSEAPTTTAASSQATKDPVVIAVPVKAPEAPIAVAAPAPSASPMKEQLLPPQISPPTALQMSMELPPAVPAIQSTKTDSSVSFPPPTTFELRFKLLSSWGQTQVIGLTQISVYDMEGNELNVIPDSLRLFSGQADAKPIPKSNNMVRDLAKLFDGLAHTTNDKEMWLGKQIDANPLQIAFSVAAVPSKVCVWNYNGKLHACVRDMEVFVDKQCKWSGSLPETFGSEDDHTCTWINVSSSVRKKPKEVKPQAPPQPATSEQSSTEQPADSGPIWLTKNASASSMPKPLDFSFIASEAKSQEAALSDAKPLTTSRRRLIDTPKENECREPPLPVPPVVPQFTSTLQSSWDTLEHFKRSNKSRLDTAECKESTVQPMSARTASKSSLDKLRPPTTTAALEANSKPAIPILPRGRTLVLECFTTWGDPYYIGLNGLDLFDDRGQPVKVSSPQNQVRAVPASINVLPEYASDKDPRVATNLLDGVNYTCDDLHMWLAPFSPNQLHTVTVEFDAQVVLSMVRIWNYNKSRAHSFRGVKNARLLLDNAVIFQGEIRQAPGILGAVEQCCEVILFTTDESLLAKIEQVDSDPTVDATLDVVHDICTIPRPTTAEEQNNRRPKTSAVNPRRLQPPTLTNNSEFAAAKHDEPQDSVSVRDTVRLRRQPSSELCGRVLKLVIQSTWGGRHYVGLTGITVWLVRHNQVISMPLSLAQLDATPRDLNSLGYTGDPRTLDKLIDGVNGTCDDTHMWLVPFEGRKAEVTIRLESPSDALYGLDVWNYNKNAEDTSRGAKVVTVVLDDRPILNCVLRKAPGVAFFDFKQTIILDEWLKGPLPGVPAIGSSSAYKNHLIRQDYEPPLHPSGFLLKFVLWSTWGDPYYVGLNGFELYDARGDKIPPPTVIAASPSSLADVDVKNDVRVPENLFNGQNNTWDAGDAWLAPLASSLGRPEGNIVVAAYDMPITLSMIKVYNYSKTPDRGAREIEIYLDDLKVYMGTLRQAPPAPGVARTGKPQQAVEFGQPILFTLNPAQVESEKRKVLYCGGEDQDVLCINEGQVVIESKAMYRAPDPGAEGVFVDLAKRPTTSLGRK</sequence>
<evidence type="ECO:0000256" key="1">
    <source>
        <dbReference type="SAM" id="Coils"/>
    </source>
</evidence>
<evidence type="ECO:0000259" key="3">
    <source>
        <dbReference type="Pfam" id="PF14652"/>
    </source>
</evidence>
<name>A0A6G0XWE3_9STRA</name>
<proteinExistence type="predicted"/>
<accession>A0A6G0XWE3</accession>
<feature type="region of interest" description="Disordered" evidence="2">
    <location>
        <begin position="626"/>
        <end position="662"/>
    </location>
</feature>
<protein>
    <recommendedName>
        <fullName evidence="3">KATNIP domain-containing protein</fullName>
    </recommendedName>
</protein>
<feature type="region of interest" description="Disordered" evidence="2">
    <location>
        <begin position="212"/>
        <end position="238"/>
    </location>
</feature>
<dbReference type="Pfam" id="PF14652">
    <property type="entry name" value="DUF4457"/>
    <property type="match status" value="3"/>
</dbReference>
<keyword evidence="5" id="KW-1185">Reference proteome</keyword>
<organism evidence="4 5">
    <name type="scientific">Aphanomyces euteiches</name>
    <dbReference type="NCBI Taxonomy" id="100861"/>
    <lineage>
        <taxon>Eukaryota</taxon>
        <taxon>Sar</taxon>
        <taxon>Stramenopiles</taxon>
        <taxon>Oomycota</taxon>
        <taxon>Saprolegniomycetes</taxon>
        <taxon>Saprolegniales</taxon>
        <taxon>Verrucalvaceae</taxon>
        <taxon>Aphanomyces</taxon>
    </lineage>
</organism>